<comment type="cofactor">
    <cofactor evidence="6 7">
        <name>Zn(2+)</name>
        <dbReference type="ChEBI" id="CHEBI:29105"/>
    </cofactor>
    <text evidence="6 7">Binds 1 zinc ion per subunit.</text>
</comment>
<dbReference type="EC" id="3.4.24.-" evidence="7"/>
<keyword evidence="2 6" id="KW-0479">Metal-binding</keyword>
<dbReference type="Pfam" id="PF02140">
    <property type="entry name" value="SUEL_Lectin"/>
    <property type="match status" value="1"/>
</dbReference>
<dbReference type="PANTHER" id="PTHR10127:SF780">
    <property type="entry name" value="METALLOENDOPEPTIDASE"/>
    <property type="match status" value="1"/>
</dbReference>
<dbReference type="EMBL" id="CALNXI010000005">
    <property type="protein sequence ID" value="CAH3014064.1"/>
    <property type="molecule type" value="Genomic_DNA"/>
</dbReference>
<keyword evidence="5 6" id="KW-0482">Metalloprotease</keyword>
<dbReference type="InterPro" id="IPR000922">
    <property type="entry name" value="Lectin_gal-bd_dom"/>
</dbReference>
<feature type="disulfide bond" evidence="6">
    <location>
        <begin position="72"/>
        <end position="227"/>
    </location>
</feature>
<keyword evidence="11" id="KW-1185">Reference proteome</keyword>
<proteinExistence type="predicted"/>
<feature type="domain" description="SUEL-type lectin" evidence="8">
    <location>
        <begin position="238"/>
        <end position="324"/>
    </location>
</feature>
<dbReference type="PANTHER" id="PTHR10127">
    <property type="entry name" value="DISCOIDIN, CUB, EGF, LAMININ , AND ZINC METALLOPROTEASE DOMAIN CONTAINING"/>
    <property type="match status" value="1"/>
</dbReference>
<protein>
    <recommendedName>
        <fullName evidence="7">Metalloendopeptidase</fullName>
        <ecNumber evidence="7">3.4.24.-</ecNumber>
    </recommendedName>
</protein>
<evidence type="ECO:0000256" key="5">
    <source>
        <dbReference type="ARBA" id="ARBA00023049"/>
    </source>
</evidence>
<dbReference type="InterPro" id="IPR024079">
    <property type="entry name" value="MetalloPept_cat_dom_sf"/>
</dbReference>
<organism evidence="10 11">
    <name type="scientific">Porites evermanni</name>
    <dbReference type="NCBI Taxonomy" id="104178"/>
    <lineage>
        <taxon>Eukaryota</taxon>
        <taxon>Metazoa</taxon>
        <taxon>Cnidaria</taxon>
        <taxon>Anthozoa</taxon>
        <taxon>Hexacorallia</taxon>
        <taxon>Scleractinia</taxon>
        <taxon>Fungiina</taxon>
        <taxon>Poritidae</taxon>
        <taxon>Porites</taxon>
    </lineage>
</organism>
<dbReference type="SMART" id="SM00235">
    <property type="entry name" value="ZnMc"/>
    <property type="match status" value="1"/>
</dbReference>
<dbReference type="InterPro" id="IPR001506">
    <property type="entry name" value="Peptidase_M12A"/>
</dbReference>
<dbReference type="SUPFAM" id="SSF55486">
    <property type="entry name" value="Metalloproteases ('zincins'), catalytic domain"/>
    <property type="match status" value="1"/>
</dbReference>
<keyword evidence="1 6" id="KW-0645">Protease</keyword>
<dbReference type="Gene3D" id="2.60.120.740">
    <property type="match status" value="1"/>
</dbReference>
<evidence type="ECO:0000313" key="10">
    <source>
        <dbReference type="EMBL" id="CAH3014064.1"/>
    </source>
</evidence>
<feature type="domain" description="Peptidase M12A" evidence="9">
    <location>
        <begin position="27"/>
        <end position="228"/>
    </location>
</feature>
<sequence>MEENEGVEGLYQGDILLNEAQQTAVRSGTTKGFGDILWPGGVVPYVFSKEIASTSLSMFIKHAFMEWEHYSCIKFKPRTTETAYLMFLYGKGCYSYVGYQGNKQILSLGLDCFHKGIILHEIGHALGFFHEQARPDRDMYITIHDENIRPGKSSNFNKMTHAQMQSWMPFGTPYDYYSIMHFSSYAFTKNKKPTITDKYNRIPVRYIGQRDYLSTLDVKQINLMYNCPGNATTFFAEICEGKSGRIICFGGRKIKVIYANYGRKRYQNHCGFGLNTKCESTSSFEKVKEVCNGRSSCELHATDDEFEDPCPWTKKYLAVRYQCRH</sequence>
<dbReference type="InterPro" id="IPR043159">
    <property type="entry name" value="Lectin_gal-bd_sf"/>
</dbReference>
<dbReference type="Gene3D" id="3.40.390.10">
    <property type="entry name" value="Collagenase (Catalytic Domain)"/>
    <property type="match status" value="1"/>
</dbReference>
<evidence type="ECO:0000256" key="3">
    <source>
        <dbReference type="ARBA" id="ARBA00022801"/>
    </source>
</evidence>
<dbReference type="PRINTS" id="PR00480">
    <property type="entry name" value="ASTACIN"/>
</dbReference>
<dbReference type="CDD" id="cd04280">
    <property type="entry name" value="ZnMc_astacin_like"/>
    <property type="match status" value="1"/>
</dbReference>
<comment type="caution">
    <text evidence="6">Lacks conserved residue(s) required for the propagation of feature annotation.</text>
</comment>
<evidence type="ECO:0000256" key="4">
    <source>
        <dbReference type="ARBA" id="ARBA00022833"/>
    </source>
</evidence>
<dbReference type="InterPro" id="IPR034035">
    <property type="entry name" value="Astacin-like_dom"/>
</dbReference>
<dbReference type="PROSITE" id="PS50228">
    <property type="entry name" value="SUEL_LECTIN"/>
    <property type="match status" value="1"/>
</dbReference>
<evidence type="ECO:0000259" key="9">
    <source>
        <dbReference type="PROSITE" id="PS51864"/>
    </source>
</evidence>
<comment type="caution">
    <text evidence="10">The sequence shown here is derived from an EMBL/GenBank/DDBJ whole genome shotgun (WGS) entry which is preliminary data.</text>
</comment>
<keyword evidence="4 6" id="KW-0862">Zinc</keyword>
<evidence type="ECO:0000256" key="2">
    <source>
        <dbReference type="ARBA" id="ARBA00022723"/>
    </source>
</evidence>
<evidence type="ECO:0000259" key="8">
    <source>
        <dbReference type="PROSITE" id="PS50228"/>
    </source>
</evidence>
<feature type="binding site" evidence="6">
    <location>
        <position position="120"/>
    </location>
    <ligand>
        <name>Zn(2+)</name>
        <dbReference type="ChEBI" id="CHEBI:29105"/>
        <note>catalytic</note>
    </ligand>
</feature>
<feature type="binding site" evidence="6">
    <location>
        <position position="124"/>
    </location>
    <ligand>
        <name>Zn(2+)</name>
        <dbReference type="ChEBI" id="CHEBI:29105"/>
        <note>catalytic</note>
    </ligand>
</feature>
<evidence type="ECO:0000256" key="6">
    <source>
        <dbReference type="PROSITE-ProRule" id="PRU01211"/>
    </source>
</evidence>
<dbReference type="CDD" id="cd22827">
    <property type="entry name" value="Gal_Rha_Lectin_SUL-I-like"/>
    <property type="match status" value="1"/>
</dbReference>
<evidence type="ECO:0000256" key="1">
    <source>
        <dbReference type="ARBA" id="ARBA00022670"/>
    </source>
</evidence>
<feature type="binding site" evidence="6">
    <location>
        <position position="130"/>
    </location>
    <ligand>
        <name>Zn(2+)</name>
        <dbReference type="ChEBI" id="CHEBI:29105"/>
        <note>catalytic</note>
    </ligand>
</feature>
<dbReference type="Proteomes" id="UP001159427">
    <property type="component" value="Unassembled WGS sequence"/>
</dbReference>
<keyword evidence="6" id="KW-1015">Disulfide bond</keyword>
<accession>A0ABN8LD68</accession>
<name>A0ABN8LD68_9CNID</name>
<dbReference type="PROSITE" id="PS51864">
    <property type="entry name" value="ASTACIN"/>
    <property type="match status" value="1"/>
</dbReference>
<dbReference type="Pfam" id="PF01400">
    <property type="entry name" value="Astacin"/>
    <property type="match status" value="1"/>
</dbReference>
<dbReference type="InterPro" id="IPR006026">
    <property type="entry name" value="Peptidase_Metallo"/>
</dbReference>
<reference evidence="10 11" key="1">
    <citation type="submission" date="2022-05" db="EMBL/GenBank/DDBJ databases">
        <authorList>
            <consortium name="Genoscope - CEA"/>
            <person name="William W."/>
        </authorList>
    </citation>
    <scope>NUCLEOTIDE SEQUENCE [LARGE SCALE GENOMIC DNA]</scope>
</reference>
<evidence type="ECO:0000256" key="7">
    <source>
        <dbReference type="RuleBase" id="RU361183"/>
    </source>
</evidence>
<keyword evidence="3 6" id="KW-0378">Hydrolase</keyword>
<evidence type="ECO:0000313" key="11">
    <source>
        <dbReference type="Proteomes" id="UP001159427"/>
    </source>
</evidence>
<feature type="active site" evidence="6">
    <location>
        <position position="121"/>
    </location>
</feature>
<gene>
    <name evidence="10" type="ORF">PEVE_00033561</name>
</gene>